<reference evidence="12 13" key="1">
    <citation type="submission" date="2020-02" db="EMBL/GenBank/DDBJ databases">
        <authorList>
            <person name="Ma Q."/>
            <person name="Huang Y."/>
            <person name="Song X."/>
            <person name="Pei D."/>
        </authorList>
    </citation>
    <scope>NUCLEOTIDE SEQUENCE [LARGE SCALE GENOMIC DNA]</scope>
    <source>
        <strain evidence="12">Sxm20200214</strain>
        <tissue evidence="12">Leaf</tissue>
    </source>
</reference>
<dbReference type="InterPro" id="IPR047151">
    <property type="entry name" value="RNZ2-like"/>
</dbReference>
<evidence type="ECO:0000256" key="9">
    <source>
        <dbReference type="ARBA" id="ARBA00022801"/>
    </source>
</evidence>
<name>A0A8X7WAY4_BRACI</name>
<dbReference type="InterPro" id="IPR036866">
    <property type="entry name" value="RibonucZ/Hydroxyglut_hydro"/>
</dbReference>
<evidence type="ECO:0000256" key="7">
    <source>
        <dbReference type="ARBA" id="ARBA00022723"/>
    </source>
</evidence>
<keyword evidence="8" id="KW-0255">Endonuclease</keyword>
<dbReference type="GO" id="GO:0005739">
    <property type="term" value="C:mitochondrion"/>
    <property type="evidence" value="ECO:0007669"/>
    <property type="project" value="TreeGrafter"/>
</dbReference>
<keyword evidence="10" id="KW-0862">Zinc</keyword>
<evidence type="ECO:0000313" key="13">
    <source>
        <dbReference type="Proteomes" id="UP000886595"/>
    </source>
</evidence>
<dbReference type="InterPro" id="IPR027794">
    <property type="entry name" value="tRNase_Z_dom"/>
</dbReference>
<dbReference type="EMBL" id="JAAMPC010000002">
    <property type="protein sequence ID" value="KAG2327284.1"/>
    <property type="molecule type" value="Genomic_DNA"/>
</dbReference>
<dbReference type="GO" id="GO:0046872">
    <property type="term" value="F:metal ion binding"/>
    <property type="evidence" value="ECO:0007669"/>
    <property type="project" value="UniProtKB-KW"/>
</dbReference>
<dbReference type="Gene3D" id="3.60.15.10">
    <property type="entry name" value="Ribonuclease Z/Hydroxyacylglutathione hydrolase-like"/>
    <property type="match status" value="1"/>
</dbReference>
<keyword evidence="9" id="KW-0378">Hydrolase</keyword>
<evidence type="ECO:0000256" key="4">
    <source>
        <dbReference type="ARBA" id="ARBA00012477"/>
    </source>
</evidence>
<gene>
    <name evidence="12" type="ORF">Bca52824_010012</name>
</gene>
<keyword evidence="13" id="KW-1185">Reference proteome</keyword>
<keyword evidence="5" id="KW-0819">tRNA processing</keyword>
<dbReference type="GO" id="GO:0042781">
    <property type="term" value="F:3'-tRNA processing endoribonuclease activity"/>
    <property type="evidence" value="ECO:0007669"/>
    <property type="project" value="UniProtKB-EC"/>
</dbReference>
<accession>A0A8X7WAY4</accession>
<protein>
    <recommendedName>
        <fullName evidence="4">ribonuclease Z</fullName>
        <ecNumber evidence="4">3.1.26.11</ecNumber>
    </recommendedName>
</protein>
<comment type="cofactor">
    <cofactor evidence="2">
        <name>Zn(2+)</name>
        <dbReference type="ChEBI" id="CHEBI:29105"/>
    </cofactor>
</comment>
<comment type="similarity">
    <text evidence="3">Belongs to the RNase Z family.</text>
</comment>
<evidence type="ECO:0000256" key="3">
    <source>
        <dbReference type="ARBA" id="ARBA00007823"/>
    </source>
</evidence>
<evidence type="ECO:0000256" key="1">
    <source>
        <dbReference type="ARBA" id="ARBA00000402"/>
    </source>
</evidence>
<comment type="catalytic activity">
    <reaction evidence="1">
        <text>Endonucleolytic cleavage of RNA, removing extra 3' nucleotides from tRNA precursor, generating 3' termini of tRNAs. A 3'-hydroxy group is left at the tRNA terminus and a 5'-phosphoryl group is left at the trailer molecule.</text>
        <dbReference type="EC" id="3.1.26.11"/>
    </reaction>
</comment>
<organism evidence="12 13">
    <name type="scientific">Brassica carinata</name>
    <name type="common">Ethiopian mustard</name>
    <name type="synonym">Abyssinian cabbage</name>
    <dbReference type="NCBI Taxonomy" id="52824"/>
    <lineage>
        <taxon>Eukaryota</taxon>
        <taxon>Viridiplantae</taxon>
        <taxon>Streptophyta</taxon>
        <taxon>Embryophyta</taxon>
        <taxon>Tracheophyta</taxon>
        <taxon>Spermatophyta</taxon>
        <taxon>Magnoliopsida</taxon>
        <taxon>eudicotyledons</taxon>
        <taxon>Gunneridae</taxon>
        <taxon>Pentapetalae</taxon>
        <taxon>rosids</taxon>
        <taxon>malvids</taxon>
        <taxon>Brassicales</taxon>
        <taxon>Brassicaceae</taxon>
        <taxon>Brassiceae</taxon>
        <taxon>Brassica</taxon>
    </lineage>
</organism>
<sequence length="167" mass="19212">MVLGTGMDTQDTSSSVLLFFDKQRFMFNAGEGLQRFCTEHKIKLSKTGTLTDNKMEFQCACIGGVDYSDREPAESDQAGYSVEVYGVVLKPKMRVRVDPELLELMRNDNATEEAKRANEFFLSLAACVSLRSSCLWFLAHRENLWPHSYQRARRNAERWFPFFLVMS</sequence>
<dbReference type="PANTHER" id="PTHR12553">
    <property type="entry name" value="ZINC PHOSPHODIESTERASE ELAC PROTEIN 2"/>
    <property type="match status" value="1"/>
</dbReference>
<keyword evidence="6" id="KW-0540">Nuclease</keyword>
<dbReference type="Pfam" id="PF13691">
    <property type="entry name" value="Lactamase_B_4"/>
    <property type="match status" value="1"/>
</dbReference>
<evidence type="ECO:0000256" key="10">
    <source>
        <dbReference type="ARBA" id="ARBA00022833"/>
    </source>
</evidence>
<dbReference type="OrthoDB" id="527344at2759"/>
<proteinExistence type="inferred from homology"/>
<dbReference type="GO" id="GO:1990180">
    <property type="term" value="P:mitochondrial tRNA 3'-end processing"/>
    <property type="evidence" value="ECO:0007669"/>
    <property type="project" value="TreeGrafter"/>
</dbReference>
<dbReference type="Proteomes" id="UP000886595">
    <property type="component" value="Unassembled WGS sequence"/>
</dbReference>
<evidence type="ECO:0000256" key="2">
    <source>
        <dbReference type="ARBA" id="ARBA00001947"/>
    </source>
</evidence>
<evidence type="ECO:0000313" key="12">
    <source>
        <dbReference type="EMBL" id="KAG2327284.1"/>
    </source>
</evidence>
<evidence type="ECO:0000259" key="11">
    <source>
        <dbReference type="Pfam" id="PF13691"/>
    </source>
</evidence>
<dbReference type="PANTHER" id="PTHR12553:SF74">
    <property type="entry name" value="TRNASE Z TRZ3, MITOCHONDRIAL"/>
    <property type="match status" value="1"/>
</dbReference>
<dbReference type="EC" id="3.1.26.11" evidence="4"/>
<dbReference type="AlphaFoldDB" id="A0A8X7WAY4"/>
<feature type="domain" description="tRNase Z endonuclease" evidence="11">
    <location>
        <begin position="6"/>
        <end position="47"/>
    </location>
</feature>
<comment type="caution">
    <text evidence="12">The sequence shown here is derived from an EMBL/GenBank/DDBJ whole genome shotgun (WGS) entry which is preliminary data.</text>
</comment>
<evidence type="ECO:0000256" key="5">
    <source>
        <dbReference type="ARBA" id="ARBA00022694"/>
    </source>
</evidence>
<evidence type="ECO:0000256" key="6">
    <source>
        <dbReference type="ARBA" id="ARBA00022722"/>
    </source>
</evidence>
<keyword evidence="7" id="KW-0479">Metal-binding</keyword>
<evidence type="ECO:0000256" key="8">
    <source>
        <dbReference type="ARBA" id="ARBA00022759"/>
    </source>
</evidence>